<evidence type="ECO:0000256" key="1">
    <source>
        <dbReference type="SAM" id="Coils"/>
    </source>
</evidence>
<sequence length="534" mass="61088">MFRRFFLFTLILMLILLGTTFSFAFDPNSESGDSDGIEIVKDDDSIDDSDGDSDDDDGDSDDDDSDSDDDDSDSDDDDSDSDDDDSDSDDDDSDSDDDDGKDEEWMKLKNRLIVNEKEIKDKKDRLEELKDKLEEDYEEAEKSEDVKLMEKLEQEMEKVENQLENLKQERRLLILQRRELTRSRYTELEMEKARNSEDKIKEEDASAKVLPVGSILSNAVEFKFDTPPVIKDGRTLIPVRALTEGFGAKVEWDEESRQAKIEKDDMRIIIILDTNKAIVDDEEIELDVQSQITNSRTYVPLRFVLETFGLEIEWDEETETIIINDPSYSAVEPENFVKTIDNPYFPLIPGTTFVYEGEADGQLEHVEVYVTNEKREVMGITCTVVRDRVWVDDELEEDTYDWFAQDINGNVWYFGEDSKEIDEGKVISTKGSWEAGVDGAQPGIAMKADPKEGDAYRQEYYKGEAEDMAEVISLDESLEVEYGKYDDVLRTKEWTPLEPGVVESKYYAKGVGMILEEVIEGGEGSLELIEIKTQ</sequence>
<dbReference type="STRING" id="1121324.CLIT_2c03230"/>
<dbReference type="InterPro" id="IPR012854">
    <property type="entry name" value="Cu_amine_oxidase-like_N"/>
</dbReference>
<dbReference type="EMBL" id="JJMM01000002">
    <property type="protein sequence ID" value="KDR96717.1"/>
    <property type="molecule type" value="Genomic_DNA"/>
</dbReference>
<proteinExistence type="predicted"/>
<gene>
    <name evidence="5" type="ORF">CLIT_2c03230</name>
</gene>
<evidence type="ECO:0000256" key="2">
    <source>
        <dbReference type="SAM" id="MobiDB-lite"/>
    </source>
</evidence>
<feature type="chain" id="PRO_5001669101" description="Copper amine oxidase-like N-terminal domain-containing protein" evidence="3">
    <location>
        <begin position="25"/>
        <end position="534"/>
    </location>
</feature>
<dbReference type="InterPro" id="IPR036582">
    <property type="entry name" value="Mao_N_sf"/>
</dbReference>
<dbReference type="SUPFAM" id="SSF55383">
    <property type="entry name" value="Copper amine oxidase, domain N"/>
    <property type="match status" value="1"/>
</dbReference>
<keyword evidence="3" id="KW-0732">Signal</keyword>
<dbReference type="Gene3D" id="3.30.457.10">
    <property type="entry name" value="Copper amine oxidase-like, N-terminal domain"/>
    <property type="match status" value="1"/>
</dbReference>
<dbReference type="AlphaFoldDB" id="A0A069RRB1"/>
<evidence type="ECO:0000313" key="6">
    <source>
        <dbReference type="Proteomes" id="UP000027946"/>
    </source>
</evidence>
<organism evidence="5 6">
    <name type="scientific">Peptoclostridium litorale DSM 5388</name>
    <dbReference type="NCBI Taxonomy" id="1121324"/>
    <lineage>
        <taxon>Bacteria</taxon>
        <taxon>Bacillati</taxon>
        <taxon>Bacillota</taxon>
        <taxon>Clostridia</taxon>
        <taxon>Peptostreptococcales</taxon>
        <taxon>Peptoclostridiaceae</taxon>
        <taxon>Peptoclostridium</taxon>
    </lineage>
</organism>
<keyword evidence="1" id="KW-0175">Coiled coil</keyword>
<dbReference type="eggNOG" id="COG2998">
    <property type="taxonomic scope" value="Bacteria"/>
</dbReference>
<dbReference type="Pfam" id="PF07833">
    <property type="entry name" value="Cu_amine_oxidN1"/>
    <property type="match status" value="1"/>
</dbReference>
<accession>A0A069RRB1</accession>
<feature type="coiled-coil region" evidence="1">
    <location>
        <begin position="109"/>
        <end position="183"/>
    </location>
</feature>
<feature type="signal peptide" evidence="3">
    <location>
        <begin position="1"/>
        <end position="24"/>
    </location>
</feature>
<feature type="compositionally biased region" description="Acidic residues" evidence="2">
    <location>
        <begin position="44"/>
        <end position="102"/>
    </location>
</feature>
<feature type="region of interest" description="Disordered" evidence="2">
    <location>
        <begin position="27"/>
        <end position="103"/>
    </location>
</feature>
<keyword evidence="6" id="KW-1185">Reference proteome</keyword>
<protein>
    <recommendedName>
        <fullName evidence="4">Copper amine oxidase-like N-terminal domain-containing protein</fullName>
    </recommendedName>
</protein>
<evidence type="ECO:0000256" key="3">
    <source>
        <dbReference type="SAM" id="SignalP"/>
    </source>
</evidence>
<evidence type="ECO:0000313" key="5">
    <source>
        <dbReference type="EMBL" id="KDR96717.1"/>
    </source>
</evidence>
<dbReference type="Proteomes" id="UP000027946">
    <property type="component" value="Unassembled WGS sequence"/>
</dbReference>
<dbReference type="RefSeq" id="WP_052635882.1">
    <property type="nucleotide sequence ID" value="NZ_JJMM01000002.1"/>
</dbReference>
<evidence type="ECO:0000259" key="4">
    <source>
        <dbReference type="Pfam" id="PF07833"/>
    </source>
</evidence>
<feature type="domain" description="Copper amine oxidase-like N-terminal" evidence="4">
    <location>
        <begin position="218"/>
        <end position="323"/>
    </location>
</feature>
<reference evidence="5 6" key="1">
    <citation type="submission" date="2014-03" db="EMBL/GenBank/DDBJ databases">
        <title>Genome sequence of Clostridium litorale W6, DSM 5388.</title>
        <authorList>
            <person name="Poehlein A."/>
            <person name="Jagirdar A."/>
            <person name="Khonsari B."/>
            <person name="Chibani C.M."/>
            <person name="Gutierrez Gutierrez D.A."/>
            <person name="Davydova E."/>
            <person name="Alghaithi H.S."/>
            <person name="Nair K.P."/>
            <person name="Dhamotharan K."/>
            <person name="Chandran L."/>
            <person name="G W."/>
            <person name="Daniel R."/>
        </authorList>
    </citation>
    <scope>NUCLEOTIDE SEQUENCE [LARGE SCALE GENOMIC DNA]</scope>
    <source>
        <strain evidence="5 6">W6</strain>
    </source>
</reference>
<comment type="caution">
    <text evidence="5">The sequence shown here is derived from an EMBL/GenBank/DDBJ whole genome shotgun (WGS) entry which is preliminary data.</text>
</comment>
<name>A0A069RRB1_PEPLI</name>